<feature type="non-terminal residue" evidence="1">
    <location>
        <position position="98"/>
    </location>
</feature>
<sequence length="98" mass="10773">MNDSSDQPKPDTLNDIGVLKRREVEARIIAPLVERFAKEFGEERVTELARETVIDVARTQGAALAEAMGGNGLTEFANSLTNWTKGGALEIEVREQTE</sequence>
<reference evidence="1" key="1">
    <citation type="submission" date="2018-05" db="EMBL/GenBank/DDBJ databases">
        <authorList>
            <person name="Lanie J.A."/>
            <person name="Ng W.-L."/>
            <person name="Kazmierczak K.M."/>
            <person name="Andrzejewski T.M."/>
            <person name="Davidsen T.M."/>
            <person name="Wayne K.J."/>
            <person name="Tettelin H."/>
            <person name="Glass J.I."/>
            <person name="Rusch D."/>
            <person name="Podicherti R."/>
            <person name="Tsui H.-C.T."/>
            <person name="Winkler M.E."/>
        </authorList>
    </citation>
    <scope>NUCLEOTIDE SEQUENCE</scope>
</reference>
<organism evidence="1">
    <name type="scientific">marine metagenome</name>
    <dbReference type="NCBI Taxonomy" id="408172"/>
    <lineage>
        <taxon>unclassified sequences</taxon>
        <taxon>metagenomes</taxon>
        <taxon>ecological metagenomes</taxon>
    </lineage>
</organism>
<dbReference type="InterPro" id="IPR026002">
    <property type="entry name" value="ATC_hydrolase-like"/>
</dbReference>
<dbReference type="EMBL" id="UINC01001261">
    <property type="protein sequence ID" value="SUZ76015.1"/>
    <property type="molecule type" value="Genomic_DNA"/>
</dbReference>
<dbReference type="AlphaFoldDB" id="A0A381Q9K6"/>
<dbReference type="Pfam" id="PF14196">
    <property type="entry name" value="ATC_hydrolase"/>
    <property type="match status" value="1"/>
</dbReference>
<accession>A0A381Q9K6</accession>
<name>A0A381Q9K6_9ZZZZ</name>
<proteinExistence type="predicted"/>
<gene>
    <name evidence="1" type="ORF">METZ01_LOCUS28869</name>
</gene>
<protein>
    <submittedName>
        <fullName evidence="1">Uncharacterized protein</fullName>
    </submittedName>
</protein>
<evidence type="ECO:0000313" key="1">
    <source>
        <dbReference type="EMBL" id="SUZ76015.1"/>
    </source>
</evidence>